<dbReference type="InterPro" id="IPR014710">
    <property type="entry name" value="RmlC-like_jellyroll"/>
</dbReference>
<dbReference type="PANTHER" id="PTHR36114:SF1">
    <property type="entry name" value="16.7 KDA PROTEIN IN WHIE LOCUS"/>
    <property type="match status" value="1"/>
</dbReference>
<dbReference type="PANTHER" id="PTHR36114">
    <property type="entry name" value="16.7 KDA PROTEIN IN WHIE LOCUS"/>
    <property type="match status" value="1"/>
</dbReference>
<protein>
    <submittedName>
        <fullName evidence="3">Aromatase</fullName>
    </submittedName>
</protein>
<sequence length="298" mass="32839">MSAPTIGHVDNSVLINAGLDIVWEATNDVEKWPELFTEYASAEILERSGDTVRFRLAMHPDENGKVWAWVSERTLNRAGRRVVARRVEPGPFEFMNIEWTYEVEGHGTRMRWVQDFRMRPDAPIDTAAMTDRINANTAIQMDVIRQKVEKLAANSHAGAGIGGPAAPKREIRVVSIDDVAANRRRGGDIRTILSPATVGSTSGFMGTLRLAPAELVTEHWHPYSEEFLFCVEGAITVRLDGREVSLAANHGVHIPIGVKHRLMNDSDAPAFLVFTLGPLAPRPELGHVDTEALPGEGP</sequence>
<comment type="caution">
    <text evidence="3">The sequence shown here is derived from an EMBL/GenBank/DDBJ whole genome shotgun (WGS) entry which is preliminary data.</text>
</comment>
<dbReference type="InterPro" id="IPR023393">
    <property type="entry name" value="START-like_dom_sf"/>
</dbReference>
<dbReference type="CDD" id="cd06991">
    <property type="entry name" value="cupin_TcmJ-like"/>
    <property type="match status" value="1"/>
</dbReference>
<feature type="domain" description="Coenzyme Q-binding protein COQ10 START" evidence="1">
    <location>
        <begin position="17"/>
        <end position="129"/>
    </location>
</feature>
<evidence type="ECO:0000259" key="2">
    <source>
        <dbReference type="Pfam" id="PF07883"/>
    </source>
</evidence>
<gene>
    <name evidence="3" type="ORF">DFJ67_7415</name>
</gene>
<dbReference type="EMBL" id="QUMQ01000001">
    <property type="protein sequence ID" value="REG01333.1"/>
    <property type="molecule type" value="Genomic_DNA"/>
</dbReference>
<dbReference type="Gene3D" id="3.30.530.20">
    <property type="match status" value="1"/>
</dbReference>
<evidence type="ECO:0000313" key="4">
    <source>
        <dbReference type="Proteomes" id="UP000256913"/>
    </source>
</evidence>
<dbReference type="Gene3D" id="2.60.120.10">
    <property type="entry name" value="Jelly Rolls"/>
    <property type="match status" value="1"/>
</dbReference>
<reference evidence="3 4" key="1">
    <citation type="submission" date="2018-08" db="EMBL/GenBank/DDBJ databases">
        <title>Sequencing the genomes of 1000 actinobacteria strains.</title>
        <authorList>
            <person name="Klenk H.-P."/>
        </authorList>
    </citation>
    <scope>NUCLEOTIDE SEQUENCE [LARGE SCALE GENOMIC DNA]</scope>
    <source>
        <strain evidence="3 4">DSM 44099</strain>
    </source>
</reference>
<dbReference type="InterPro" id="IPR005031">
    <property type="entry name" value="COQ10_START"/>
</dbReference>
<accession>A0A3D9ZXP0</accession>
<dbReference type="Proteomes" id="UP000256913">
    <property type="component" value="Unassembled WGS sequence"/>
</dbReference>
<evidence type="ECO:0000259" key="1">
    <source>
        <dbReference type="Pfam" id="PF03364"/>
    </source>
</evidence>
<dbReference type="CDD" id="cd08860">
    <property type="entry name" value="TcmN_ARO-CYC_like"/>
    <property type="match status" value="1"/>
</dbReference>
<dbReference type="Pfam" id="PF07883">
    <property type="entry name" value="Cupin_2"/>
    <property type="match status" value="1"/>
</dbReference>
<organism evidence="3 4">
    <name type="scientific">Asanoa ferruginea</name>
    <dbReference type="NCBI Taxonomy" id="53367"/>
    <lineage>
        <taxon>Bacteria</taxon>
        <taxon>Bacillati</taxon>
        <taxon>Actinomycetota</taxon>
        <taxon>Actinomycetes</taxon>
        <taxon>Micromonosporales</taxon>
        <taxon>Micromonosporaceae</taxon>
        <taxon>Asanoa</taxon>
    </lineage>
</organism>
<name>A0A3D9ZXP0_9ACTN</name>
<dbReference type="InterPro" id="IPR011051">
    <property type="entry name" value="RmlC_Cupin_sf"/>
</dbReference>
<dbReference type="SUPFAM" id="SSF55961">
    <property type="entry name" value="Bet v1-like"/>
    <property type="match status" value="1"/>
</dbReference>
<dbReference type="OrthoDB" id="156693at2"/>
<dbReference type="Pfam" id="PF03364">
    <property type="entry name" value="Polyketide_cyc"/>
    <property type="match status" value="1"/>
</dbReference>
<dbReference type="InterPro" id="IPR013096">
    <property type="entry name" value="Cupin_2"/>
</dbReference>
<dbReference type="SUPFAM" id="SSF51182">
    <property type="entry name" value="RmlC-like cupins"/>
    <property type="match status" value="1"/>
</dbReference>
<dbReference type="AlphaFoldDB" id="A0A3D9ZXP0"/>
<evidence type="ECO:0000313" key="3">
    <source>
        <dbReference type="EMBL" id="REG01333.1"/>
    </source>
</evidence>
<keyword evidence="4" id="KW-1185">Reference proteome</keyword>
<proteinExistence type="predicted"/>
<dbReference type="InterPro" id="IPR052044">
    <property type="entry name" value="PKS_Associated_Protein"/>
</dbReference>
<feature type="domain" description="Cupin type-2" evidence="2">
    <location>
        <begin position="208"/>
        <end position="273"/>
    </location>
</feature>